<dbReference type="PANTHER" id="PTHR10974">
    <property type="entry name" value="FI08016P-RELATED"/>
    <property type="match status" value="1"/>
</dbReference>
<proteinExistence type="predicted"/>
<dbReference type="Pfam" id="PF02995">
    <property type="entry name" value="DUF229"/>
    <property type="match status" value="1"/>
</dbReference>
<dbReference type="EMBL" id="CAJNNW010026782">
    <property type="protein sequence ID" value="CAE8687695.1"/>
    <property type="molecule type" value="Genomic_DNA"/>
</dbReference>
<name>A0A813JVN1_POLGL</name>
<organism evidence="1 2">
    <name type="scientific">Polarella glacialis</name>
    <name type="common">Dinoflagellate</name>
    <dbReference type="NCBI Taxonomy" id="89957"/>
    <lineage>
        <taxon>Eukaryota</taxon>
        <taxon>Sar</taxon>
        <taxon>Alveolata</taxon>
        <taxon>Dinophyceae</taxon>
        <taxon>Suessiales</taxon>
        <taxon>Suessiaceae</taxon>
        <taxon>Polarella</taxon>
    </lineage>
</organism>
<evidence type="ECO:0000313" key="2">
    <source>
        <dbReference type="Proteomes" id="UP000626109"/>
    </source>
</evidence>
<reference evidence="1" key="1">
    <citation type="submission" date="2021-02" db="EMBL/GenBank/DDBJ databases">
        <authorList>
            <person name="Dougan E. K."/>
            <person name="Rhodes N."/>
            <person name="Thang M."/>
            <person name="Chan C."/>
        </authorList>
    </citation>
    <scope>NUCLEOTIDE SEQUENCE</scope>
</reference>
<dbReference type="Proteomes" id="UP000626109">
    <property type="component" value="Unassembled WGS sequence"/>
</dbReference>
<comment type="caution">
    <text evidence="1">The sequence shown here is derived from an EMBL/GenBank/DDBJ whole genome shotgun (WGS) entry which is preliminary data.</text>
</comment>
<gene>
    <name evidence="1" type="ORF">PGLA2088_LOCUS25563</name>
</gene>
<dbReference type="PANTHER" id="PTHR10974:SF1">
    <property type="entry name" value="FI08016P-RELATED"/>
    <property type="match status" value="1"/>
</dbReference>
<evidence type="ECO:0000313" key="1">
    <source>
        <dbReference type="EMBL" id="CAE8687695.1"/>
    </source>
</evidence>
<feature type="non-terminal residue" evidence="1">
    <location>
        <position position="496"/>
    </location>
</feature>
<dbReference type="GO" id="GO:0005615">
    <property type="term" value="C:extracellular space"/>
    <property type="evidence" value="ECO:0007669"/>
    <property type="project" value="TreeGrafter"/>
</dbReference>
<dbReference type="AlphaFoldDB" id="A0A813JVN1"/>
<dbReference type="InterPro" id="IPR004245">
    <property type="entry name" value="DUF229"/>
</dbReference>
<sequence length="496" mass="55259">MRSRHQGFDFKAYHTVQYGGTMENMFPLWFGGAVAPESKAESTVCDGFDMEQWKSVISDAGSLGESFGKFFDAASQKSRHLLGSFRSAGFETGVSSIISGYLDLLHDEIDCLFPALAGVLLEPDLHLLENACLGQLPLGFHLLRYNEQLLGSRRPGERPRFLYSHLWAGHPGRGGHSAQMSVNQMSSWDAILHDHLQRVLAMDPPPLVVVMSDHGLRYPGCDNSKPFFNLILPRQWLAEVDRVAGEATKTETRVHANMDKVCTSWDLHATFMDILSLCTEASRASDMFVSDLQHRSLDLCHFPTTSTHLRTAKKVDISLFRPVSLLGDVPRNRSCPELGIAVGTCGSQWTETYYCSGFEDMSPSTQELLGLGDAVVVSDCTAWLPLMYFAVSHLNMELTMLLYPEILFPELNSAPRRAEDLPCISTLTRGDIEFVKTNDELSQCLLRFSIREGRPPRIFEATFDLSGASKVIALTQVTQYKRYEGCAPQGMAHMCI</sequence>
<accession>A0A813JVN1</accession>
<protein>
    <submittedName>
        <fullName evidence="1">Uncharacterized protein</fullName>
    </submittedName>
</protein>